<evidence type="ECO:0000256" key="1">
    <source>
        <dbReference type="ARBA" id="ARBA00022723"/>
    </source>
</evidence>
<dbReference type="CDD" id="cd02980">
    <property type="entry name" value="TRX_Fd_family"/>
    <property type="match status" value="1"/>
</dbReference>
<dbReference type="RefSeq" id="WP_379189849.1">
    <property type="nucleotide sequence ID" value="NZ_JBHSOW010000070.1"/>
</dbReference>
<evidence type="ECO:0000256" key="2">
    <source>
        <dbReference type="ARBA" id="ARBA00023004"/>
    </source>
</evidence>
<name>A0ABW0W4A0_9BACL</name>
<keyword evidence="1" id="KW-0479">Metal-binding</keyword>
<dbReference type="InterPro" id="IPR036249">
    <property type="entry name" value="Thioredoxin-like_sf"/>
</dbReference>
<sequence>MAKKSKSQERMESMQHHVLICCGPSCTQASSEDVLAAMHECVKTENLDEKVRITVTDCMLRCSQSPTVIVYPDGVWYQKMTPEAAERIVKEHLVLGDFVAEKAQYRFLGGKFEPCKVRKVKDK</sequence>
<dbReference type="PANTHER" id="PTHR43578:SF3">
    <property type="entry name" value="NADH-QUINONE OXIDOREDUCTASE SUBUNIT F"/>
    <property type="match status" value="1"/>
</dbReference>
<accession>A0ABW0W4A0</accession>
<reference evidence="5" key="1">
    <citation type="journal article" date="2019" name="Int. J. Syst. Evol. Microbiol.">
        <title>The Global Catalogue of Microorganisms (GCM) 10K type strain sequencing project: providing services to taxonomists for standard genome sequencing and annotation.</title>
        <authorList>
            <consortium name="The Broad Institute Genomics Platform"/>
            <consortium name="The Broad Institute Genome Sequencing Center for Infectious Disease"/>
            <person name="Wu L."/>
            <person name="Ma J."/>
        </authorList>
    </citation>
    <scope>NUCLEOTIDE SEQUENCE [LARGE SCALE GENOMIC DNA]</scope>
    <source>
        <strain evidence="5">CGMCC 1.3240</strain>
    </source>
</reference>
<dbReference type="EMBL" id="JBHSOW010000070">
    <property type="protein sequence ID" value="MFC5651241.1"/>
    <property type="molecule type" value="Genomic_DNA"/>
</dbReference>
<dbReference type="PANTHER" id="PTHR43578">
    <property type="entry name" value="NADH-QUINONE OXIDOREDUCTASE SUBUNIT F"/>
    <property type="match status" value="1"/>
</dbReference>
<evidence type="ECO:0000313" key="4">
    <source>
        <dbReference type="EMBL" id="MFC5651241.1"/>
    </source>
</evidence>
<keyword evidence="3" id="KW-0411">Iron-sulfur</keyword>
<keyword evidence="2" id="KW-0408">Iron</keyword>
<evidence type="ECO:0000313" key="5">
    <source>
        <dbReference type="Proteomes" id="UP001596047"/>
    </source>
</evidence>
<dbReference type="Proteomes" id="UP001596047">
    <property type="component" value="Unassembled WGS sequence"/>
</dbReference>
<protein>
    <submittedName>
        <fullName evidence="4">Ferredoxin</fullName>
    </submittedName>
</protein>
<dbReference type="SUPFAM" id="SSF52833">
    <property type="entry name" value="Thioredoxin-like"/>
    <property type="match status" value="1"/>
</dbReference>
<organism evidence="4 5">
    <name type="scientific">Paenibacillus solisilvae</name>
    <dbReference type="NCBI Taxonomy" id="2486751"/>
    <lineage>
        <taxon>Bacteria</taxon>
        <taxon>Bacillati</taxon>
        <taxon>Bacillota</taxon>
        <taxon>Bacilli</taxon>
        <taxon>Bacillales</taxon>
        <taxon>Paenibacillaceae</taxon>
        <taxon>Paenibacillus</taxon>
    </lineage>
</organism>
<comment type="caution">
    <text evidence="4">The sequence shown here is derived from an EMBL/GenBank/DDBJ whole genome shotgun (WGS) entry which is preliminary data.</text>
</comment>
<dbReference type="Gene3D" id="3.40.30.10">
    <property type="entry name" value="Glutaredoxin"/>
    <property type="match status" value="1"/>
</dbReference>
<evidence type="ECO:0000256" key="3">
    <source>
        <dbReference type="ARBA" id="ARBA00023014"/>
    </source>
</evidence>
<gene>
    <name evidence="4" type="ORF">ACFPYJ_19445</name>
</gene>
<proteinExistence type="predicted"/>
<dbReference type="Pfam" id="PF01257">
    <property type="entry name" value="2Fe-2S_thioredx"/>
    <property type="match status" value="1"/>
</dbReference>
<keyword evidence="5" id="KW-1185">Reference proteome</keyword>